<dbReference type="EMBL" id="KV423990">
    <property type="protein sequence ID" value="KZT55724.1"/>
    <property type="molecule type" value="Genomic_DNA"/>
</dbReference>
<dbReference type="PANTHER" id="PTHR11266">
    <property type="entry name" value="PEROXISOMAL MEMBRANE PROTEIN 2, PXMP2 MPV17"/>
    <property type="match status" value="1"/>
</dbReference>
<feature type="transmembrane region" description="Helical" evidence="6">
    <location>
        <begin position="132"/>
        <end position="154"/>
    </location>
</feature>
<dbReference type="GO" id="GO:0005739">
    <property type="term" value="C:mitochondrion"/>
    <property type="evidence" value="ECO:0007669"/>
    <property type="project" value="TreeGrafter"/>
</dbReference>
<evidence type="ECO:0000313" key="8">
    <source>
        <dbReference type="Proteomes" id="UP000076842"/>
    </source>
</evidence>
<evidence type="ECO:0000256" key="2">
    <source>
        <dbReference type="ARBA" id="ARBA00006824"/>
    </source>
</evidence>
<keyword evidence="3 6" id="KW-0812">Transmembrane</keyword>
<dbReference type="AlphaFoldDB" id="A0A165EXH4"/>
<dbReference type="InterPro" id="IPR007248">
    <property type="entry name" value="Mpv17_PMP22"/>
</dbReference>
<keyword evidence="8" id="KW-1185">Reference proteome</keyword>
<name>A0A165EXH4_9BASI</name>
<gene>
    <name evidence="7" type="ORF">CALCODRAFT_436791</name>
</gene>
<organism evidence="7 8">
    <name type="scientific">Calocera cornea HHB12733</name>
    <dbReference type="NCBI Taxonomy" id="1353952"/>
    <lineage>
        <taxon>Eukaryota</taxon>
        <taxon>Fungi</taxon>
        <taxon>Dikarya</taxon>
        <taxon>Basidiomycota</taxon>
        <taxon>Agaricomycotina</taxon>
        <taxon>Dacrymycetes</taxon>
        <taxon>Dacrymycetales</taxon>
        <taxon>Dacrymycetaceae</taxon>
        <taxon>Calocera</taxon>
    </lineage>
</organism>
<accession>A0A165EXH4</accession>
<dbReference type="OrthoDB" id="430207at2759"/>
<dbReference type="GO" id="GO:0016020">
    <property type="term" value="C:membrane"/>
    <property type="evidence" value="ECO:0007669"/>
    <property type="project" value="UniProtKB-SubCell"/>
</dbReference>
<evidence type="ECO:0000256" key="6">
    <source>
        <dbReference type="RuleBase" id="RU363053"/>
    </source>
</evidence>
<proteinExistence type="inferred from homology"/>
<evidence type="ECO:0000256" key="5">
    <source>
        <dbReference type="ARBA" id="ARBA00023136"/>
    </source>
</evidence>
<keyword evidence="5 6" id="KW-0472">Membrane</keyword>
<evidence type="ECO:0000256" key="3">
    <source>
        <dbReference type="ARBA" id="ARBA00022692"/>
    </source>
</evidence>
<dbReference type="STRING" id="1353952.A0A165EXH4"/>
<evidence type="ECO:0000256" key="4">
    <source>
        <dbReference type="ARBA" id="ARBA00022989"/>
    </source>
</evidence>
<keyword evidence="4 6" id="KW-1133">Transmembrane helix</keyword>
<feature type="transmembrane region" description="Helical" evidence="6">
    <location>
        <begin position="20"/>
        <end position="39"/>
    </location>
</feature>
<comment type="subcellular location">
    <subcellularLocation>
        <location evidence="1">Membrane</location>
        <topology evidence="1">Multi-pass membrane protein</topology>
    </subcellularLocation>
</comment>
<dbReference type="Pfam" id="PF04117">
    <property type="entry name" value="Mpv17_PMP22"/>
    <property type="match status" value="1"/>
</dbReference>
<sequence>MAFVFHAYMNQLRVNTLRTQMLTSAVVMGLGNIITQQGITQRGWDKHDWKATARFSTYGCFFFTPLANRWHYLVNRIQSESALRTTLTRLVVDMGTFAPFATSWFFLWMGVLEGRSLAEIRQRWEANFQRILVRQWMVFGPAQAINIAFVPVYARPPFLNMIGLV</sequence>
<comment type="similarity">
    <text evidence="2 6">Belongs to the peroxisomal membrane protein PXMP2/4 family.</text>
</comment>
<dbReference type="InParanoid" id="A0A165EXH4"/>
<reference evidence="7 8" key="1">
    <citation type="journal article" date="2016" name="Mol. Biol. Evol.">
        <title>Comparative Genomics of Early-Diverging Mushroom-Forming Fungi Provides Insights into the Origins of Lignocellulose Decay Capabilities.</title>
        <authorList>
            <person name="Nagy L.G."/>
            <person name="Riley R."/>
            <person name="Tritt A."/>
            <person name="Adam C."/>
            <person name="Daum C."/>
            <person name="Floudas D."/>
            <person name="Sun H."/>
            <person name="Yadav J.S."/>
            <person name="Pangilinan J."/>
            <person name="Larsson K.H."/>
            <person name="Matsuura K."/>
            <person name="Barry K."/>
            <person name="Labutti K."/>
            <person name="Kuo R."/>
            <person name="Ohm R.A."/>
            <person name="Bhattacharya S.S."/>
            <person name="Shirouzu T."/>
            <person name="Yoshinaga Y."/>
            <person name="Martin F.M."/>
            <person name="Grigoriev I.V."/>
            <person name="Hibbett D.S."/>
        </authorList>
    </citation>
    <scope>NUCLEOTIDE SEQUENCE [LARGE SCALE GENOMIC DNA]</scope>
    <source>
        <strain evidence="7 8">HHB12733</strain>
    </source>
</reference>
<protein>
    <submittedName>
        <fullName evidence="7">Uncharacterized protein</fullName>
    </submittedName>
</protein>
<feature type="transmembrane region" description="Helical" evidence="6">
    <location>
        <begin position="90"/>
        <end position="111"/>
    </location>
</feature>
<dbReference type="PANTHER" id="PTHR11266:SF17">
    <property type="entry name" value="PROTEIN MPV17"/>
    <property type="match status" value="1"/>
</dbReference>
<evidence type="ECO:0000313" key="7">
    <source>
        <dbReference type="EMBL" id="KZT55724.1"/>
    </source>
</evidence>
<evidence type="ECO:0000256" key="1">
    <source>
        <dbReference type="ARBA" id="ARBA00004141"/>
    </source>
</evidence>
<dbReference type="Proteomes" id="UP000076842">
    <property type="component" value="Unassembled WGS sequence"/>
</dbReference>